<dbReference type="Proteomes" id="UP001595528">
    <property type="component" value="Unassembled WGS sequence"/>
</dbReference>
<name>A0ABV7L7V2_9PROT</name>
<proteinExistence type="predicted"/>
<organism evidence="1 2">
    <name type="scientific">Marinibaculum pumilum</name>
    <dbReference type="NCBI Taxonomy" id="1766165"/>
    <lineage>
        <taxon>Bacteria</taxon>
        <taxon>Pseudomonadati</taxon>
        <taxon>Pseudomonadota</taxon>
        <taxon>Alphaproteobacteria</taxon>
        <taxon>Rhodospirillales</taxon>
        <taxon>Rhodospirillaceae</taxon>
        <taxon>Marinibaculum</taxon>
    </lineage>
</organism>
<dbReference type="EMBL" id="JBHRTR010000048">
    <property type="protein sequence ID" value="MFC3230748.1"/>
    <property type="molecule type" value="Genomic_DNA"/>
</dbReference>
<reference evidence="2" key="1">
    <citation type="journal article" date="2019" name="Int. J. Syst. Evol. Microbiol.">
        <title>The Global Catalogue of Microorganisms (GCM) 10K type strain sequencing project: providing services to taxonomists for standard genome sequencing and annotation.</title>
        <authorList>
            <consortium name="The Broad Institute Genomics Platform"/>
            <consortium name="The Broad Institute Genome Sequencing Center for Infectious Disease"/>
            <person name="Wu L."/>
            <person name="Ma J."/>
        </authorList>
    </citation>
    <scope>NUCLEOTIDE SEQUENCE [LARGE SCALE GENOMIC DNA]</scope>
    <source>
        <strain evidence="2">KCTC 42964</strain>
    </source>
</reference>
<evidence type="ECO:0000313" key="2">
    <source>
        <dbReference type="Proteomes" id="UP001595528"/>
    </source>
</evidence>
<gene>
    <name evidence="1" type="ORF">ACFOGJ_26105</name>
</gene>
<accession>A0ABV7L7V2</accession>
<comment type="caution">
    <text evidence="1">The sequence shown here is derived from an EMBL/GenBank/DDBJ whole genome shotgun (WGS) entry which is preliminary data.</text>
</comment>
<dbReference type="RefSeq" id="WP_379906191.1">
    <property type="nucleotide sequence ID" value="NZ_JBHRTR010000048.1"/>
</dbReference>
<protein>
    <submittedName>
        <fullName evidence="1">Uncharacterized protein</fullName>
    </submittedName>
</protein>
<sequence>MPIVERDPWRMQYFEAVPCPEDVLIPTEDGDAYRWYPQQRWIYNKLLIAESQGLDCGPHGLEPERFPVFSKPIYNMRGMGAGSRVFADADDYHAGQLPGHMWSELLEGEHVSTDVAVLRGTPVWCRHVIGHAVGDGVFDHWTVLADHKPELEAYLFAWIGRLFGGYTGMMNFETIGGRIIEAHLRFADQWPDLYGPGWVDSLVALYQRGEWTFREEDAPTHDGYSVVLFGAHGPVYRPPPADVVEQIRAQPEVASVQITFHPDKPPEQHSMPPGGFRLAIVNCWDLEAGQRYREQLALAFWTAQKLGPRRRGRHRQGAA</sequence>
<evidence type="ECO:0000313" key="1">
    <source>
        <dbReference type="EMBL" id="MFC3230748.1"/>
    </source>
</evidence>
<keyword evidence="2" id="KW-1185">Reference proteome</keyword>